<evidence type="ECO:0000313" key="1">
    <source>
        <dbReference type="EMBL" id="GHI14778.1"/>
    </source>
</evidence>
<dbReference type="EMBL" id="BNDV01000008">
    <property type="protein sequence ID" value="GHI14778.1"/>
    <property type="molecule type" value="Genomic_DNA"/>
</dbReference>
<evidence type="ECO:0000313" key="2">
    <source>
        <dbReference type="Proteomes" id="UP000660554"/>
    </source>
</evidence>
<name>A0ABQ3NPS6_STRVG</name>
<protein>
    <submittedName>
        <fullName evidence="1">Uncharacterized protein</fullName>
    </submittedName>
</protein>
<comment type="caution">
    <text evidence="1">The sequence shown here is derived from an EMBL/GenBank/DDBJ whole genome shotgun (WGS) entry which is preliminary data.</text>
</comment>
<keyword evidence="2" id="KW-1185">Reference proteome</keyword>
<reference evidence="2" key="1">
    <citation type="submission" date="2020-09" db="EMBL/GenBank/DDBJ databases">
        <title>Whole genome shotgun sequence of Streptomyces cinnamonensis NBRC 15873.</title>
        <authorList>
            <person name="Komaki H."/>
            <person name="Tamura T."/>
        </authorList>
    </citation>
    <scope>NUCLEOTIDE SEQUENCE [LARGE SCALE GENOMIC DNA]</scope>
    <source>
        <strain evidence="2">NBRC 15873</strain>
    </source>
</reference>
<accession>A0ABQ3NPS6</accession>
<organism evidence="1 2">
    <name type="scientific">Streptomyces virginiae</name>
    <name type="common">Streptomyces cinnamonensis</name>
    <dbReference type="NCBI Taxonomy" id="1961"/>
    <lineage>
        <taxon>Bacteria</taxon>
        <taxon>Bacillati</taxon>
        <taxon>Actinomycetota</taxon>
        <taxon>Actinomycetes</taxon>
        <taxon>Kitasatosporales</taxon>
        <taxon>Streptomycetaceae</taxon>
        <taxon>Streptomyces</taxon>
    </lineage>
</organism>
<proteinExistence type="predicted"/>
<sequence length="120" mass="12154">MPSAEVPGTGPLPQVPGGRLLGQRIGFLSLPTTEKIPGHARAGARAVRTVDASGPCGWIVDLCGDSGGAVWPMLDVLAPWPSPTATWSAARAIRPSSPPEMAGVPARLPAVTVSGGVDRA</sequence>
<dbReference type="Proteomes" id="UP000660554">
    <property type="component" value="Unassembled WGS sequence"/>
</dbReference>
<gene>
    <name evidence="1" type="ORF">Scinn_42410</name>
</gene>